<dbReference type="Gene3D" id="3.30.2350.10">
    <property type="entry name" value="Pseudouridine synthase"/>
    <property type="match status" value="1"/>
</dbReference>
<sequence>MSRAVPKDALDAQSESMFAGHATSSTPCASSCCHEVGAMRSLRGGAANREISHRVKQQLAQCEAGQILKVADYCGDHVKLDGAVAALQKLARDPHFKTNGKDRRISNMLEIYRKCLMPSGDMDLCQLTTSCWAFARLQVSDAPLLARLESAVMEKVHEMSPQEISSTAWAFARLDRTDPRMIARLVDGVGRLVAEQHALTPAQTTSFVCLAAKATEAGTDLFQKVLPHAENHLVDFEVRDLCNLASAVAGFSNACSPLLRSISCEVLTKKNKATPVDFVNIVWAVAEVRFNTESFLEDLQKTCEDRLPQMSSQELGHWLWAFWKVELANPKLLAMINANADMKADSCDIEELGTLLWTISRQPAAAERGPCWRLATRCAAEADVFTPQQLANALQCLSRLPGHDVASEALAKAVCRCMRSFSDSDLVSSAWCLAQMGRHDVSLVDMLAVEVQRRLHCLSPQQLISLAGSFATMGRAVPDLVRSITSAILGAGLEHLTAQDVSRLSWAVAKLAFADTAVSGPLAEQAAARVREFQAVNLANVLWSSAKLLNKNEKLVDSLCGASVRRVEEFNAQNLANTVWAIATLNYTLTEKMSAFIEQSIRKIHEFGPQGLANMSWAFAKMEQKFDELMAAVAQEVRQKIEVFEPQNLSNTAWAFAALRIEDAELMCLLAGKIFQKISQCSCRDLASISWSFARLHLGSTELLVTVSEAVQARVMEFEVKGLSNAIWAFAVLSTQDEPVMSNLAAAALQKIRQCCSERSAKIEDLATDLNGLTWAMERVNFLTDTLATTLLDFMQRLGRMKDVEMTGPHRPPPAKIESVAPEDHPGEEPMLRLDLPDMCCVHKPAGWEVDNEDAGGGPWMSSWLMEQFSFDSVPIVHYEEHQFGLVQRLDIPSSGLILAGKTWEGFYTLKFQLQTGLLVREYVLLVHGWVALDGSINKQSFAANAPCGAPAPGLLRVAAHLRRHSEGEEQRFSLVLLRVTKSRRGELRQHFVGAGHPTVADGKYSEREAYLRDREWCARKFMHCFRLQWRDSQARNHEYRELLPKDLRSSLAALDPCCRQSAEAVYAWIEGHVPRPWGQIPDLAGT</sequence>
<gene>
    <name evidence="4" type="primary">RAP</name>
    <name evidence="4" type="ORF">SNAT2548_LOCUS15013</name>
</gene>
<dbReference type="PANTHER" id="PTHR21228">
    <property type="entry name" value="FAST LEU-RICH DOMAIN-CONTAINING"/>
    <property type="match status" value="1"/>
</dbReference>
<feature type="region of interest" description="Disordered" evidence="1">
    <location>
        <begin position="806"/>
        <end position="827"/>
    </location>
</feature>
<dbReference type="GO" id="GO:0003723">
    <property type="term" value="F:RNA binding"/>
    <property type="evidence" value="ECO:0007669"/>
    <property type="project" value="InterPro"/>
</dbReference>
<dbReference type="OrthoDB" id="365658at2759"/>
<dbReference type="GO" id="GO:0001522">
    <property type="term" value="P:pseudouridine synthesis"/>
    <property type="evidence" value="ECO:0007669"/>
    <property type="project" value="InterPro"/>
</dbReference>
<organism evidence="4 5">
    <name type="scientific">Symbiodinium natans</name>
    <dbReference type="NCBI Taxonomy" id="878477"/>
    <lineage>
        <taxon>Eukaryota</taxon>
        <taxon>Sar</taxon>
        <taxon>Alveolata</taxon>
        <taxon>Dinophyceae</taxon>
        <taxon>Suessiales</taxon>
        <taxon>Symbiodiniaceae</taxon>
        <taxon>Symbiodinium</taxon>
    </lineage>
</organism>
<keyword evidence="5" id="KW-1185">Reference proteome</keyword>
<protein>
    <submittedName>
        <fullName evidence="4">RAP protein</fullName>
    </submittedName>
</protein>
<dbReference type="InterPro" id="IPR020103">
    <property type="entry name" value="PsdUridine_synth_cat_dom_sf"/>
</dbReference>
<dbReference type="GO" id="GO:0009982">
    <property type="term" value="F:pseudouridine synthase activity"/>
    <property type="evidence" value="ECO:0007669"/>
    <property type="project" value="InterPro"/>
</dbReference>
<dbReference type="InterPro" id="IPR058917">
    <property type="entry name" value="RESC6_dom"/>
</dbReference>
<evidence type="ECO:0000259" key="3">
    <source>
        <dbReference type="Pfam" id="PF26188"/>
    </source>
</evidence>
<evidence type="ECO:0000313" key="5">
    <source>
        <dbReference type="Proteomes" id="UP000604046"/>
    </source>
</evidence>
<evidence type="ECO:0000256" key="1">
    <source>
        <dbReference type="SAM" id="MobiDB-lite"/>
    </source>
</evidence>
<dbReference type="GO" id="GO:0005759">
    <property type="term" value="C:mitochondrial matrix"/>
    <property type="evidence" value="ECO:0007669"/>
    <property type="project" value="TreeGrafter"/>
</dbReference>
<dbReference type="Pfam" id="PF26188">
    <property type="entry name" value="RESC6"/>
    <property type="match status" value="2"/>
</dbReference>
<evidence type="ECO:0000313" key="4">
    <source>
        <dbReference type="EMBL" id="CAE7283340.1"/>
    </source>
</evidence>
<dbReference type="SUPFAM" id="SSF55120">
    <property type="entry name" value="Pseudouridine synthase"/>
    <property type="match status" value="1"/>
</dbReference>
<dbReference type="InterPro" id="IPR006145">
    <property type="entry name" value="PsdUridine_synth_RsuA/RluA"/>
</dbReference>
<dbReference type="GO" id="GO:0035770">
    <property type="term" value="C:ribonucleoprotein granule"/>
    <property type="evidence" value="ECO:0007669"/>
    <property type="project" value="TreeGrafter"/>
</dbReference>
<dbReference type="Proteomes" id="UP000604046">
    <property type="component" value="Unassembled WGS sequence"/>
</dbReference>
<dbReference type="AlphaFoldDB" id="A0A812NAZ4"/>
<proteinExistence type="predicted"/>
<dbReference type="InterPro" id="IPR050870">
    <property type="entry name" value="FAST_kinase"/>
</dbReference>
<evidence type="ECO:0000259" key="2">
    <source>
        <dbReference type="Pfam" id="PF00849"/>
    </source>
</evidence>
<dbReference type="GO" id="GO:0000963">
    <property type="term" value="P:mitochondrial RNA processing"/>
    <property type="evidence" value="ECO:0007669"/>
    <property type="project" value="TreeGrafter"/>
</dbReference>
<reference evidence="4" key="1">
    <citation type="submission" date="2021-02" db="EMBL/GenBank/DDBJ databases">
        <authorList>
            <person name="Dougan E. K."/>
            <person name="Rhodes N."/>
            <person name="Thang M."/>
            <person name="Chan C."/>
        </authorList>
    </citation>
    <scope>NUCLEOTIDE SEQUENCE</scope>
</reference>
<dbReference type="Pfam" id="PF00849">
    <property type="entry name" value="PseudoU_synth_2"/>
    <property type="match status" value="1"/>
</dbReference>
<comment type="caution">
    <text evidence="4">The sequence shown here is derived from an EMBL/GenBank/DDBJ whole genome shotgun (WGS) entry which is preliminary data.</text>
</comment>
<feature type="domain" description="Pseudouridine synthase RsuA/RluA-like" evidence="2">
    <location>
        <begin position="839"/>
        <end position="992"/>
    </location>
</feature>
<feature type="domain" description="RNA-editing substrate-binding complex 6 protein" evidence="3">
    <location>
        <begin position="126"/>
        <end position="327"/>
    </location>
</feature>
<accession>A0A812NAZ4</accession>
<name>A0A812NAZ4_9DINO</name>
<dbReference type="GO" id="GO:0044528">
    <property type="term" value="P:regulation of mitochondrial mRNA stability"/>
    <property type="evidence" value="ECO:0007669"/>
    <property type="project" value="TreeGrafter"/>
</dbReference>
<dbReference type="EMBL" id="CAJNDS010001835">
    <property type="protein sequence ID" value="CAE7283340.1"/>
    <property type="molecule type" value="Genomic_DNA"/>
</dbReference>
<dbReference type="PANTHER" id="PTHR21228:SF40">
    <property type="entry name" value="LD45607P"/>
    <property type="match status" value="1"/>
</dbReference>
<feature type="domain" description="RNA-editing substrate-binding complex 6 protein" evidence="3">
    <location>
        <begin position="380"/>
        <end position="622"/>
    </location>
</feature>